<accession>A0A2Z4QEV5</accession>
<gene>
    <name evidence="1" type="ORF">vBRpoPV12_1</name>
</gene>
<evidence type="ECO:0000313" key="1">
    <source>
        <dbReference type="EMBL" id="AWY08788.1"/>
    </source>
</evidence>
<organism evidence="1 2">
    <name type="scientific">Ruegeria phage vB_RpoP-V12</name>
    <dbReference type="NCBI Taxonomy" id="2218611"/>
    <lineage>
        <taxon>Viruses</taxon>
        <taxon>Duplodnaviria</taxon>
        <taxon>Heunggongvirae</taxon>
        <taxon>Uroviricota</taxon>
        <taxon>Caudoviricetes</taxon>
        <taxon>Schitoviridae</taxon>
        <taxon>Rhodovirinae</taxon>
        <taxon>Aorunvirus</taxon>
        <taxon>Aorunvirus V12</taxon>
    </lineage>
</organism>
<sequence>MGIFRSASNAITSIFDTVTDVANTAGESVSMATTYVHNRAVSQKLTDKQEVMVSTAETLAALQTKLDADEKLAAIYASLEKEFS</sequence>
<name>A0A2Z4QEV5_9CAUD</name>
<evidence type="ECO:0000313" key="2">
    <source>
        <dbReference type="Proteomes" id="UP000251856"/>
    </source>
</evidence>
<reference evidence="1 2" key="1">
    <citation type="submission" date="2018-03" db="EMBL/GenBank/DDBJ databases">
        <title>Diverse roseophages infecting R. pomeroyi DSS-3.</title>
        <authorList>
            <person name="Zhan Y."/>
            <person name="Chen F."/>
            <person name="Wommack E.K."/>
            <person name="Nasko D."/>
        </authorList>
    </citation>
    <scope>NUCLEOTIDE SEQUENCE [LARGE SCALE GENOMIC DNA]</scope>
</reference>
<proteinExistence type="predicted"/>
<dbReference type="EMBL" id="MH015250">
    <property type="protein sequence ID" value="AWY08788.1"/>
    <property type="molecule type" value="Genomic_DNA"/>
</dbReference>
<protein>
    <submittedName>
        <fullName evidence="1">Uncharacterized protein</fullName>
    </submittedName>
</protein>
<keyword evidence="2" id="KW-1185">Reference proteome</keyword>
<dbReference type="Proteomes" id="UP000251856">
    <property type="component" value="Segment"/>
</dbReference>